<keyword evidence="3" id="KW-1185">Reference proteome</keyword>
<dbReference type="KEGG" id="pbs:Plabr_3345"/>
<gene>
    <name evidence="2" type="ordered locus">Plabr_3345</name>
</gene>
<reference evidence="3" key="1">
    <citation type="submission" date="2011-02" db="EMBL/GenBank/DDBJ databases">
        <title>The complete genome of Planctomyces brasiliensis DSM 5305.</title>
        <authorList>
            <person name="Lucas S."/>
            <person name="Copeland A."/>
            <person name="Lapidus A."/>
            <person name="Bruce D."/>
            <person name="Goodwin L."/>
            <person name="Pitluck S."/>
            <person name="Kyrpides N."/>
            <person name="Mavromatis K."/>
            <person name="Pagani I."/>
            <person name="Ivanova N."/>
            <person name="Ovchinnikova G."/>
            <person name="Lu M."/>
            <person name="Detter J.C."/>
            <person name="Han C."/>
            <person name="Land M."/>
            <person name="Hauser L."/>
            <person name="Markowitz V."/>
            <person name="Cheng J.-F."/>
            <person name="Hugenholtz P."/>
            <person name="Woyke T."/>
            <person name="Wu D."/>
            <person name="Tindall B."/>
            <person name="Pomrenke H.G."/>
            <person name="Brambilla E."/>
            <person name="Klenk H.-P."/>
            <person name="Eisen J.A."/>
        </authorList>
    </citation>
    <scope>NUCLEOTIDE SEQUENCE [LARGE SCALE GENOMIC DNA]</scope>
    <source>
        <strain evidence="3">ATCC 49424 / DSM 5305 / JCM 21570 / NBRC 103401 / IFAM 1448</strain>
    </source>
</reference>
<sequence>MSDQLTPADREFLEELQTAGASTISRLCELQGVTTTAVRQRLSRLQAAGFVTREAIPTERGRPRHEYRVTPRGQKQLGDNYGELATILWSQLNEIQDDVLKQRIVSQVESVLIERYGKSVDAVTARDRLNQLQQALNDHGFHTQVDRESDQLTLMERNCPYHDLAVKDRSICDLEQEVFSKIVGVPLQLSQRCVDGHTCCRFEEVSLDEASDEETHND</sequence>
<protein>
    <submittedName>
        <fullName evidence="2">Transcriptional regulator</fullName>
    </submittedName>
</protein>
<dbReference type="InterPro" id="IPR036390">
    <property type="entry name" value="WH_DNA-bd_sf"/>
</dbReference>
<dbReference type="EMBL" id="CP002546">
    <property type="protein sequence ID" value="ADY60942.1"/>
    <property type="molecule type" value="Genomic_DNA"/>
</dbReference>
<proteinExistence type="predicted"/>
<evidence type="ECO:0000313" key="3">
    <source>
        <dbReference type="Proteomes" id="UP000006860"/>
    </source>
</evidence>
<dbReference type="RefSeq" id="WP_013629662.1">
    <property type="nucleotide sequence ID" value="NC_015174.1"/>
</dbReference>
<dbReference type="InterPro" id="IPR005149">
    <property type="entry name" value="Tscrpt_reg_PadR_N"/>
</dbReference>
<dbReference type="Proteomes" id="UP000006860">
    <property type="component" value="Chromosome"/>
</dbReference>
<name>F0SL59_RUBBR</name>
<dbReference type="eggNOG" id="COG2345">
    <property type="taxonomic scope" value="Bacteria"/>
</dbReference>
<dbReference type="Pfam" id="PF03551">
    <property type="entry name" value="PadR"/>
    <property type="match status" value="1"/>
</dbReference>
<organism evidence="2 3">
    <name type="scientific">Rubinisphaera brasiliensis (strain ATCC 49424 / DSM 5305 / JCM 21570 / IAM 15109 / NBRC 103401 / IFAM 1448)</name>
    <name type="common">Planctomyces brasiliensis</name>
    <dbReference type="NCBI Taxonomy" id="756272"/>
    <lineage>
        <taxon>Bacteria</taxon>
        <taxon>Pseudomonadati</taxon>
        <taxon>Planctomycetota</taxon>
        <taxon>Planctomycetia</taxon>
        <taxon>Planctomycetales</taxon>
        <taxon>Planctomycetaceae</taxon>
        <taxon>Rubinisphaera</taxon>
    </lineage>
</organism>
<accession>F0SL59</accession>
<evidence type="ECO:0000259" key="1">
    <source>
        <dbReference type="Pfam" id="PF03551"/>
    </source>
</evidence>
<feature type="domain" description="Transcription regulator PadR N-terminal" evidence="1">
    <location>
        <begin position="33"/>
        <end position="77"/>
    </location>
</feature>
<dbReference type="STRING" id="756272.Plabr_3345"/>
<evidence type="ECO:0000313" key="2">
    <source>
        <dbReference type="EMBL" id="ADY60942.1"/>
    </source>
</evidence>
<dbReference type="InterPro" id="IPR036388">
    <property type="entry name" value="WH-like_DNA-bd_sf"/>
</dbReference>
<dbReference type="Gene3D" id="1.10.10.10">
    <property type="entry name" value="Winged helix-like DNA-binding domain superfamily/Winged helix DNA-binding domain"/>
    <property type="match status" value="1"/>
</dbReference>
<dbReference type="SUPFAM" id="SSF46785">
    <property type="entry name" value="Winged helix' DNA-binding domain"/>
    <property type="match status" value="1"/>
</dbReference>
<dbReference type="HOGENOM" id="CLU_078469_3_1_0"/>
<dbReference type="AlphaFoldDB" id="F0SL59"/>
<dbReference type="OrthoDB" id="259423at2"/>